<protein>
    <submittedName>
        <fullName evidence="4">Uncharacterized protein LOC103495109 isoform X1</fullName>
    </submittedName>
</protein>
<dbReference type="OrthoDB" id="1906673at2759"/>
<keyword evidence="2" id="KW-0732">Signal</keyword>
<evidence type="ECO:0000256" key="1">
    <source>
        <dbReference type="SAM" id="MobiDB-lite"/>
    </source>
</evidence>
<dbReference type="InParanoid" id="A0A1S3BZH9"/>
<feature type="region of interest" description="Disordered" evidence="1">
    <location>
        <begin position="482"/>
        <end position="501"/>
    </location>
</feature>
<name>A0A1S3BZH9_CUCME</name>
<reference evidence="4" key="1">
    <citation type="submission" date="2025-08" db="UniProtKB">
        <authorList>
            <consortium name="RefSeq"/>
        </authorList>
    </citation>
    <scope>IDENTIFICATION</scope>
    <source>
        <tissue evidence="4">Stem</tissue>
    </source>
</reference>
<gene>
    <name evidence="4" type="primary">LOC103495109</name>
</gene>
<feature type="compositionally biased region" description="Polar residues" evidence="1">
    <location>
        <begin position="618"/>
        <end position="627"/>
    </location>
</feature>
<dbReference type="FunCoup" id="A0A1S3BZH9">
    <property type="interactions" value="92"/>
</dbReference>
<feature type="chain" id="PRO_5010218991" evidence="2">
    <location>
        <begin position="20"/>
        <end position="639"/>
    </location>
</feature>
<feature type="region of interest" description="Disordered" evidence="1">
    <location>
        <begin position="618"/>
        <end position="639"/>
    </location>
</feature>
<dbReference type="KEGG" id="cmo:103495109"/>
<dbReference type="eggNOG" id="ENOG502QTSF">
    <property type="taxonomic scope" value="Eukaryota"/>
</dbReference>
<feature type="region of interest" description="Disordered" evidence="1">
    <location>
        <begin position="579"/>
        <end position="602"/>
    </location>
</feature>
<dbReference type="AlphaFoldDB" id="A0A1S3BZH9"/>
<proteinExistence type="predicted"/>
<dbReference type="Proteomes" id="UP001652600">
    <property type="component" value="Chromosome 10"/>
</dbReference>
<dbReference type="GeneID" id="103495109"/>
<evidence type="ECO:0000313" key="4">
    <source>
        <dbReference type="RefSeq" id="XP_008454789.1"/>
    </source>
</evidence>
<dbReference type="RefSeq" id="XP_008454789.1">
    <property type="nucleotide sequence ID" value="XM_008456567.3"/>
</dbReference>
<keyword evidence="3" id="KW-1185">Reference proteome</keyword>
<feature type="signal peptide" evidence="2">
    <location>
        <begin position="1"/>
        <end position="19"/>
    </location>
</feature>
<evidence type="ECO:0000313" key="3">
    <source>
        <dbReference type="Proteomes" id="UP001652600"/>
    </source>
</evidence>
<dbReference type="PANTHER" id="PTHR38390:SF2">
    <property type="entry name" value="OS01G0103900 PROTEIN"/>
    <property type="match status" value="1"/>
</dbReference>
<sequence length="639" mass="71441">MALLCFLLDLRTFPPPILTALTDSLLQLANLYAISSSSSASRIGLCYVKNASFVPHDVLLEVAYSPIRCFSLCQFHRAVRNLPTDAFIPEIDGYETLRCLDVKLSAVLSDQVLYSWECEDVKRKVIVLSASSHYDLDSNLERTLEEAASMRVLVEFVIFEQKSSHLNVIEEDPNGLMKRISDFDGCSLKLYLPDVRIFQSLVRRWLQDLKDDMKEPLLACFDFKENLIYSTNQITCNLYTTVTQMIDGFSTCQTCRCHGMPLEVYRSEGIKESSCAISGDFLDTSGIMKNSMKVGEKTILFLPSAQCLDKSQQNASQIKFDVVQRTNLGTLCESIIMGAAYVVVPSSLRELESASADNDPFAVNALAFQGLCGALHSLDQGLICLSKWNMETLNESTFPCYYILQPSQNGSMFLRRLAASEEVHYVPDIKSLITTHVSKEIQSSILVSLEKVELKDYNPLMHERGLHQKLNVLVKESLEFRPSTPTAEEGTSGKETNVHDSLKGTLNHVKDIEIVTTPMDGTESGVAETWEKLVTHEFPETCPVYVSKDKLDGFSLSLSYGNRPLAAKTSRILERLEAPRQRSKATSPNTLTIGLIDPNAPTKKPPIPLVPVLTRDQGFTGTQSQLMKPNFNKHKRKRT</sequence>
<evidence type="ECO:0000256" key="2">
    <source>
        <dbReference type="SAM" id="SignalP"/>
    </source>
</evidence>
<dbReference type="PANTHER" id="PTHR38390">
    <property type="entry name" value="OS01G0103900 PROTEIN"/>
    <property type="match status" value="1"/>
</dbReference>
<accession>A0A1S3BZH9</accession>
<organism evidence="3 4">
    <name type="scientific">Cucumis melo</name>
    <name type="common">Muskmelon</name>
    <dbReference type="NCBI Taxonomy" id="3656"/>
    <lineage>
        <taxon>Eukaryota</taxon>
        <taxon>Viridiplantae</taxon>
        <taxon>Streptophyta</taxon>
        <taxon>Embryophyta</taxon>
        <taxon>Tracheophyta</taxon>
        <taxon>Spermatophyta</taxon>
        <taxon>Magnoliopsida</taxon>
        <taxon>eudicotyledons</taxon>
        <taxon>Gunneridae</taxon>
        <taxon>Pentapetalae</taxon>
        <taxon>rosids</taxon>
        <taxon>fabids</taxon>
        <taxon>Cucurbitales</taxon>
        <taxon>Cucurbitaceae</taxon>
        <taxon>Benincaseae</taxon>
        <taxon>Cucumis</taxon>
    </lineage>
</organism>